<reference evidence="1 2" key="1">
    <citation type="submission" date="2021-08" db="EMBL/GenBank/DDBJ databases">
        <authorList>
            <person name="Ping M."/>
        </authorList>
    </citation>
    <scope>NUCLEOTIDE SEQUENCE [LARGE SCALE GENOMIC DNA]</scope>
    <source>
        <strain evidence="1 2">MG28</strain>
    </source>
</reference>
<dbReference type="RefSeq" id="WP_220645246.1">
    <property type="nucleotide sequence ID" value="NZ_CP080647.1"/>
</dbReference>
<keyword evidence="2" id="KW-1185">Reference proteome</keyword>
<protein>
    <submittedName>
        <fullName evidence="1">Uncharacterized protein</fullName>
    </submittedName>
</protein>
<evidence type="ECO:0000313" key="2">
    <source>
        <dbReference type="Proteomes" id="UP000827138"/>
    </source>
</evidence>
<evidence type="ECO:0000313" key="1">
    <source>
        <dbReference type="EMBL" id="QYX76111.1"/>
    </source>
</evidence>
<name>A0ABX8XJK5_9ACTN</name>
<proteinExistence type="predicted"/>
<organism evidence="1 2">
    <name type="scientific">Streptomyces akebiae</name>
    <dbReference type="NCBI Taxonomy" id="2865673"/>
    <lineage>
        <taxon>Bacteria</taxon>
        <taxon>Bacillati</taxon>
        <taxon>Actinomycetota</taxon>
        <taxon>Actinomycetes</taxon>
        <taxon>Kitasatosporales</taxon>
        <taxon>Streptomycetaceae</taxon>
        <taxon>Streptomyces</taxon>
    </lineage>
</organism>
<sequence length="142" mass="15517">MTVLYSRAQVRNAITKGLTMAAAEARVPSSADRFTWARAAAMTLLEKPGAPWAEVKNEHYKGTPATPPSDDDTPLFTRDQVSQAVTNGVDLAAEHNGRSCPDDLDNFMVNASLTLLDDPDADFYQVVAECYGERPSVVRSWL</sequence>
<gene>
    <name evidence="1" type="ORF">K1J60_05960</name>
</gene>
<dbReference type="EMBL" id="CP080647">
    <property type="protein sequence ID" value="QYX76111.1"/>
    <property type="molecule type" value="Genomic_DNA"/>
</dbReference>
<dbReference type="Proteomes" id="UP000827138">
    <property type="component" value="Chromosome"/>
</dbReference>
<accession>A0ABX8XJK5</accession>